<dbReference type="Gene3D" id="1.10.238.10">
    <property type="entry name" value="EF-hand"/>
    <property type="match status" value="1"/>
</dbReference>
<keyword evidence="7 11" id="KW-0442">Lipid degradation</keyword>
<protein>
    <recommendedName>
        <fullName evidence="4 11">Phosphoinositide phospholipase C</fullName>
        <ecNumber evidence="4 11">3.1.4.11</ecNumber>
    </recommendedName>
</protein>
<dbReference type="EMBL" id="NBSK02000008">
    <property type="protein sequence ID" value="KAJ0192686.1"/>
    <property type="molecule type" value="Genomic_DNA"/>
</dbReference>
<dbReference type="GO" id="GO:0005886">
    <property type="term" value="C:plasma membrane"/>
    <property type="evidence" value="ECO:0000318"/>
    <property type="project" value="GO_Central"/>
</dbReference>
<dbReference type="InterPro" id="IPR000909">
    <property type="entry name" value="PLipase_C_PInositol-sp_X_dom"/>
</dbReference>
<dbReference type="InterPro" id="IPR017946">
    <property type="entry name" value="PLC-like_Pdiesterase_TIM-brl"/>
</dbReference>
<dbReference type="SUPFAM" id="SSF47473">
    <property type="entry name" value="EF-hand"/>
    <property type="match status" value="1"/>
</dbReference>
<dbReference type="SMART" id="SM00239">
    <property type="entry name" value="C2"/>
    <property type="match status" value="2"/>
</dbReference>
<comment type="caution">
    <text evidence="15">The sequence shown here is derived from an EMBL/GenBank/DDBJ whole genome shotgun (WGS) entry which is preliminary data.</text>
</comment>
<evidence type="ECO:0000256" key="1">
    <source>
        <dbReference type="ARBA" id="ARBA00001195"/>
    </source>
</evidence>
<evidence type="ECO:0000256" key="9">
    <source>
        <dbReference type="ARBA" id="ARBA00023136"/>
    </source>
</evidence>
<dbReference type="GO" id="GO:0004435">
    <property type="term" value="F:phosphatidylinositol-4,5-bisphosphate phospholipase C activity"/>
    <property type="evidence" value="ECO:0000318"/>
    <property type="project" value="GO_Central"/>
</dbReference>
<evidence type="ECO:0000256" key="6">
    <source>
        <dbReference type="ARBA" id="ARBA00022801"/>
    </source>
</evidence>
<dbReference type="SMART" id="SM00148">
    <property type="entry name" value="PLCXc"/>
    <property type="match status" value="2"/>
</dbReference>
<dbReference type="PANTHER" id="PTHR10336">
    <property type="entry name" value="PHOSPHOINOSITIDE-SPECIFIC PHOSPHOLIPASE C FAMILY PROTEIN"/>
    <property type="match status" value="1"/>
</dbReference>
<dbReference type="CDD" id="cd00275">
    <property type="entry name" value="C2_PLC_like"/>
    <property type="match status" value="2"/>
</dbReference>
<evidence type="ECO:0000256" key="8">
    <source>
        <dbReference type="ARBA" id="ARBA00023098"/>
    </source>
</evidence>
<gene>
    <name evidence="15" type="ORF">LSAT_V11C800417650</name>
</gene>
<dbReference type="Pfam" id="PF00168">
    <property type="entry name" value="C2"/>
    <property type="match status" value="2"/>
</dbReference>
<evidence type="ECO:0000256" key="5">
    <source>
        <dbReference type="ARBA" id="ARBA00022475"/>
    </source>
</evidence>
<dbReference type="GO" id="GO:0051209">
    <property type="term" value="P:release of sequestered calcium ion into cytosol"/>
    <property type="evidence" value="ECO:0000318"/>
    <property type="project" value="GO_Central"/>
</dbReference>
<reference evidence="15 16" key="1">
    <citation type="journal article" date="2017" name="Nat. Commun.">
        <title>Genome assembly with in vitro proximity ligation data and whole-genome triplication in lettuce.</title>
        <authorList>
            <person name="Reyes-Chin-Wo S."/>
            <person name="Wang Z."/>
            <person name="Yang X."/>
            <person name="Kozik A."/>
            <person name="Arikit S."/>
            <person name="Song C."/>
            <person name="Xia L."/>
            <person name="Froenicke L."/>
            <person name="Lavelle D.O."/>
            <person name="Truco M.J."/>
            <person name="Xia R."/>
            <person name="Zhu S."/>
            <person name="Xu C."/>
            <person name="Xu H."/>
            <person name="Xu X."/>
            <person name="Cox K."/>
            <person name="Korf I."/>
            <person name="Meyers B.C."/>
            <person name="Michelmore R.W."/>
        </authorList>
    </citation>
    <scope>NUCLEOTIDE SEQUENCE [LARGE SCALE GENOMIC DNA]</scope>
    <source>
        <strain evidence="16">cv. Salinas</strain>
        <tissue evidence="15">Seedlings</tissue>
    </source>
</reference>
<dbReference type="Pfam" id="PF00387">
    <property type="entry name" value="PI-PLC-Y"/>
    <property type="match status" value="2"/>
</dbReference>
<proteinExistence type="predicted"/>
<feature type="domain" description="C2" evidence="13">
    <location>
        <begin position="1042"/>
        <end position="1171"/>
    </location>
</feature>
<dbReference type="EC" id="3.1.4.11" evidence="4 11"/>
<dbReference type="InterPro" id="IPR001192">
    <property type="entry name" value="PI-PLC_fam"/>
</dbReference>
<evidence type="ECO:0000256" key="4">
    <source>
        <dbReference type="ARBA" id="ARBA00012368"/>
    </source>
</evidence>
<evidence type="ECO:0000259" key="13">
    <source>
        <dbReference type="PROSITE" id="PS50004"/>
    </source>
</evidence>
<dbReference type="InterPro" id="IPR015359">
    <property type="entry name" value="PLC_EF-hand-like"/>
</dbReference>
<keyword evidence="8 11" id="KW-0443">Lipid metabolism</keyword>
<keyword evidence="9" id="KW-0472">Membrane</keyword>
<accession>A0A9R1UTQ8</accession>
<comment type="catalytic activity">
    <reaction evidence="1 11">
        <text>a 1,2-diacyl-sn-glycero-3-phospho-(1D-myo-inositol-4,5-bisphosphate) + H2O = 1D-myo-inositol 1,4,5-trisphosphate + a 1,2-diacyl-sn-glycerol + H(+)</text>
        <dbReference type="Rhea" id="RHEA:33179"/>
        <dbReference type="ChEBI" id="CHEBI:15377"/>
        <dbReference type="ChEBI" id="CHEBI:15378"/>
        <dbReference type="ChEBI" id="CHEBI:17815"/>
        <dbReference type="ChEBI" id="CHEBI:58456"/>
        <dbReference type="ChEBI" id="CHEBI:203600"/>
        <dbReference type="EC" id="3.1.4.11"/>
    </reaction>
</comment>
<evidence type="ECO:0000313" key="15">
    <source>
        <dbReference type="EMBL" id="KAJ0192686.1"/>
    </source>
</evidence>
<evidence type="ECO:0000256" key="12">
    <source>
        <dbReference type="SAM" id="MobiDB-lite"/>
    </source>
</evidence>
<evidence type="ECO:0000256" key="2">
    <source>
        <dbReference type="ARBA" id="ARBA00001913"/>
    </source>
</evidence>
<keyword evidence="5" id="KW-1003">Cell membrane</keyword>
<dbReference type="Proteomes" id="UP000235145">
    <property type="component" value="Unassembled WGS sequence"/>
</dbReference>
<evidence type="ECO:0000256" key="3">
    <source>
        <dbReference type="ARBA" id="ARBA00004202"/>
    </source>
</evidence>
<dbReference type="GO" id="GO:0006950">
    <property type="term" value="P:response to stress"/>
    <property type="evidence" value="ECO:0007669"/>
    <property type="project" value="UniProtKB-ARBA"/>
</dbReference>
<organism evidence="15 16">
    <name type="scientific">Lactuca sativa</name>
    <name type="common">Garden lettuce</name>
    <dbReference type="NCBI Taxonomy" id="4236"/>
    <lineage>
        <taxon>Eukaryota</taxon>
        <taxon>Viridiplantae</taxon>
        <taxon>Streptophyta</taxon>
        <taxon>Embryophyta</taxon>
        <taxon>Tracheophyta</taxon>
        <taxon>Spermatophyta</taxon>
        <taxon>Magnoliopsida</taxon>
        <taxon>eudicotyledons</taxon>
        <taxon>Gunneridae</taxon>
        <taxon>Pentapetalae</taxon>
        <taxon>asterids</taxon>
        <taxon>campanulids</taxon>
        <taxon>Asterales</taxon>
        <taxon>Asteraceae</taxon>
        <taxon>Cichorioideae</taxon>
        <taxon>Cichorieae</taxon>
        <taxon>Lactucinae</taxon>
        <taxon>Lactuca</taxon>
    </lineage>
</organism>
<name>A0A9R1UTQ8_LACSA</name>
<dbReference type="FunFam" id="2.60.40.150:FF:000060">
    <property type="entry name" value="Phosphoinositide phospholipase C"/>
    <property type="match status" value="2"/>
</dbReference>
<dbReference type="SMART" id="SM00149">
    <property type="entry name" value="PLCYc"/>
    <property type="match status" value="2"/>
</dbReference>
<dbReference type="GO" id="GO:0016042">
    <property type="term" value="P:lipid catabolic process"/>
    <property type="evidence" value="ECO:0007669"/>
    <property type="project" value="UniProtKB-KW"/>
</dbReference>
<keyword evidence="16" id="KW-1185">Reference proteome</keyword>
<dbReference type="GO" id="GO:0048015">
    <property type="term" value="P:phosphatidylinositol-mediated signaling"/>
    <property type="evidence" value="ECO:0000318"/>
    <property type="project" value="GO_Central"/>
</dbReference>
<dbReference type="SUPFAM" id="SSF49562">
    <property type="entry name" value="C2 domain (Calcium/lipid-binding domain, CaLB)"/>
    <property type="match status" value="2"/>
</dbReference>
<dbReference type="AlphaFoldDB" id="A0A9R1UTQ8"/>
<evidence type="ECO:0000313" key="16">
    <source>
        <dbReference type="Proteomes" id="UP000235145"/>
    </source>
</evidence>
<dbReference type="Gene3D" id="2.60.40.150">
    <property type="entry name" value="C2 domain"/>
    <property type="match status" value="2"/>
</dbReference>
<comment type="subcellular location">
    <subcellularLocation>
        <location evidence="3">Cell membrane</location>
        <topology evidence="3">Peripheral membrane protein</topology>
    </subcellularLocation>
</comment>
<dbReference type="InterPro" id="IPR011992">
    <property type="entry name" value="EF-hand-dom_pair"/>
</dbReference>
<keyword evidence="6 11" id="KW-0378">Hydrolase</keyword>
<dbReference type="InterPro" id="IPR035892">
    <property type="entry name" value="C2_domain_sf"/>
</dbReference>
<evidence type="ECO:0000256" key="7">
    <source>
        <dbReference type="ARBA" id="ARBA00022963"/>
    </source>
</evidence>
<dbReference type="Pfam" id="PF00388">
    <property type="entry name" value="PI-PLC-X"/>
    <property type="match status" value="2"/>
</dbReference>
<dbReference type="Pfam" id="PF09279">
    <property type="entry name" value="EF-hand_like"/>
    <property type="match status" value="1"/>
</dbReference>
<dbReference type="InterPro" id="IPR001711">
    <property type="entry name" value="PLipase_C_Pinositol-sp_Y"/>
</dbReference>
<feature type="domain" description="C2" evidence="13">
    <location>
        <begin position="446"/>
        <end position="575"/>
    </location>
</feature>
<dbReference type="PROSITE" id="PS50004">
    <property type="entry name" value="C2"/>
    <property type="match status" value="2"/>
</dbReference>
<evidence type="ECO:0000256" key="11">
    <source>
        <dbReference type="RuleBase" id="RU361133"/>
    </source>
</evidence>
<dbReference type="Gene3D" id="3.20.20.190">
    <property type="entry name" value="Phosphatidylinositol (PI) phosphodiesterase"/>
    <property type="match status" value="2"/>
</dbReference>
<dbReference type="PROSITE" id="PS50007">
    <property type="entry name" value="PIPLC_X_DOMAIN"/>
    <property type="match status" value="2"/>
</dbReference>
<feature type="region of interest" description="Disordered" evidence="12">
    <location>
        <begin position="259"/>
        <end position="321"/>
    </location>
</feature>
<dbReference type="PROSITE" id="PS50008">
    <property type="entry name" value="PIPLC_Y_DOMAIN"/>
    <property type="match status" value="2"/>
</dbReference>
<evidence type="ECO:0000256" key="10">
    <source>
        <dbReference type="ARBA" id="ARBA00023224"/>
    </source>
</evidence>
<feature type="compositionally biased region" description="Basic and acidic residues" evidence="12">
    <location>
        <begin position="259"/>
        <end position="269"/>
    </location>
</feature>
<feature type="domain" description="PI-PLC Y-box" evidence="14">
    <location>
        <begin position="358"/>
        <end position="444"/>
    </location>
</feature>
<dbReference type="FunFam" id="1.10.238.10:FF:000254">
    <property type="entry name" value="Phosphoinositide phospholipase C"/>
    <property type="match status" value="1"/>
</dbReference>
<feature type="domain" description="PI-PLC Y-box" evidence="14">
    <location>
        <begin position="951"/>
        <end position="1041"/>
    </location>
</feature>
<dbReference type="InterPro" id="IPR000008">
    <property type="entry name" value="C2_dom"/>
</dbReference>
<dbReference type="SUPFAM" id="SSF51695">
    <property type="entry name" value="PLC-like phosphodiesterases"/>
    <property type="match status" value="2"/>
</dbReference>
<sequence>MGNYRVCWCFTRKFKISEAEPPTDVKEAFKKYSDDGIHMTADQLRRFLEDYQGDNEHDSSISEAERIVEQILHKRHHLAKFINRKALSLEDFHHFLFSVDLNPPIRSQVHQDMTAPLSHYFIYTGHNSYLTGNQLSSKCSEVPIIKALKRGVRVIELDLWPNSSKKHVHVLHGRTLTSPVELLRCLKAIKEYAFVASPYPVIITLEDHLTPDLQAKVAQMVTETFGPMLYFPESEKLEEFPTPESLKYRILISTKPPKEYLEAEDDKQGSSRKSRLSSSSSSSDDDDSWSEEPSRNGSYEEKCFKSGSDRSDHDVDNEGKISPLSPIYKRLIAIHAGKPKGGLKDALKVEKDKVRRLSLAEQALEKAVENHRHDVVRFSQKNILRIYPKGTRITSTNYKPLIGWLHGAQMVAFNMQGYGRSLWLMHGMFRANGGCGYVKKPEFLMRQGPTNEVFNRKAKLPPQTSLKVKIYMGDGWRFDFKKTHFDKYSPPDFYTRVGIAGAPVDKKMKKTKIKEDNWTPVWNEEFTFPLAVPELAFLRIEVHDYNMSEKDDFAGQICLPVSELRPGIRAIPLCNRKGDQYTSARLLVRFEFIVYYALRLAHHSFLELGLTCSKYSCNEIVLFVVGKSCNLLIMQSFEVFGCFLRHFRPKGDALPEDLKQVVSNYSEDGIMSVQNLHDFLTEYQEQTDADAQAIFNRAKHHNLQHKGLHLLQYLYSDLNYPLQTILDDMKSPLSHYYIYTSHNTYLTGNQFTSDSSVRPIIRALQKGVRGIELDLWPNSTNTDINVCHGRTLTSSVKLRKCLRVIKDYAFHASEYPVVITFEDHLNKKLRDKVALMVKSTFQDMLLLPDKDHKLTKLPSPEELKKKIIISTKPPNESLEPETVDDKKMTNNIKSGTIFDCLKSKEGSDEESRHPEEDLQGEVPEYKDLIFIHAVKHKGNLLDSLHVDPNKYKRLSLSEQALVEACQEHGQQIVRFTERNILRVYPKGTRLDSSNYSPFHGWKHGAQMVAFNMQGYGKNLWLMQGMFRANGGRGYVKKPKFLCDGDLSFRPNEVKKILKVKIYMGEGWHSEFHHAHFDYCSPPDFYAKVGVYGYEDADDDKSPRMYKTKTIEDDWWPLWNEEFEFPIKVPELALLRIVVKDNDTTKKNEFGGQTCLPVSELRTGIRCVPLYNKKGEKYRFIKLLMRFELVIPIS</sequence>
<dbReference type="FunFam" id="3.20.20.190:FF:000039">
    <property type="entry name" value="Phosphoinositide phospholipase C"/>
    <property type="match status" value="1"/>
</dbReference>
<dbReference type="PRINTS" id="PR00390">
    <property type="entry name" value="PHPHLIPASEC"/>
</dbReference>
<comment type="cofactor">
    <cofactor evidence="2">
        <name>Ca(2+)</name>
        <dbReference type="ChEBI" id="CHEBI:29108"/>
    </cofactor>
</comment>
<evidence type="ECO:0000259" key="14">
    <source>
        <dbReference type="PROSITE" id="PS50008"/>
    </source>
</evidence>
<dbReference type="PANTHER" id="PTHR10336:SF187">
    <property type="entry name" value="PHOSPHOINOSITIDE PHOSPHOLIPASE C"/>
    <property type="match status" value="1"/>
</dbReference>
<keyword evidence="10" id="KW-0807">Transducer</keyword>
<feature type="compositionally biased region" description="Basic and acidic residues" evidence="12">
    <location>
        <begin position="292"/>
        <end position="319"/>
    </location>
</feature>